<protein>
    <recommendedName>
        <fullName evidence="5">PLD phosphodiesterase domain-containing protein</fullName>
    </recommendedName>
</protein>
<organism evidence="6 7">
    <name type="scientific">Moellerella wisconsensis ATCC 35017</name>
    <dbReference type="NCBI Taxonomy" id="1354267"/>
    <lineage>
        <taxon>Bacteria</taxon>
        <taxon>Pseudomonadati</taxon>
        <taxon>Pseudomonadota</taxon>
        <taxon>Gammaproteobacteria</taxon>
        <taxon>Enterobacterales</taxon>
        <taxon>Morganellaceae</taxon>
        <taxon>Moellerella</taxon>
    </lineage>
</organism>
<keyword evidence="4" id="KW-0443">Lipid metabolism</keyword>
<name>A0A0N0IAG8_9GAMM</name>
<dbReference type="GO" id="GO:0009395">
    <property type="term" value="P:phospholipid catabolic process"/>
    <property type="evidence" value="ECO:0007669"/>
    <property type="project" value="TreeGrafter"/>
</dbReference>
<dbReference type="PANTHER" id="PTHR18896">
    <property type="entry name" value="PHOSPHOLIPASE D"/>
    <property type="match status" value="1"/>
</dbReference>
<dbReference type="PROSITE" id="PS50035">
    <property type="entry name" value="PLD"/>
    <property type="match status" value="1"/>
</dbReference>
<reference evidence="6 7" key="1">
    <citation type="submission" date="2015-07" db="EMBL/GenBank/DDBJ databases">
        <title>ATOL: Assembling a taxonomically balanced genome-scale reconstruction of the evolutionary history of the Enterobacteriaceae.</title>
        <authorList>
            <person name="Plunkett G.III."/>
            <person name="Neeno-Eckwall E.C."/>
            <person name="Glasner J.D."/>
            <person name="Perna N.T."/>
        </authorList>
    </citation>
    <scope>NUCLEOTIDE SEQUENCE [LARGE SCALE GENOMIC DNA]</scope>
    <source>
        <strain evidence="6 7">ATCC 35017</strain>
    </source>
</reference>
<gene>
    <name evidence="6" type="ORF">M992_2078</name>
</gene>
<dbReference type="InterPro" id="IPR025202">
    <property type="entry name" value="PLD-like_dom"/>
</dbReference>
<dbReference type="RefSeq" id="WP_053908511.1">
    <property type="nucleotide sequence ID" value="NZ_CAWMUS010000018.1"/>
</dbReference>
<keyword evidence="2" id="KW-0677">Repeat</keyword>
<accession>A0A0N0IAG8</accession>
<dbReference type="GO" id="GO:0004630">
    <property type="term" value="F:phospholipase D activity"/>
    <property type="evidence" value="ECO:0007669"/>
    <property type="project" value="UniProtKB-EC"/>
</dbReference>
<evidence type="ECO:0000256" key="4">
    <source>
        <dbReference type="ARBA" id="ARBA00023098"/>
    </source>
</evidence>
<feature type="domain" description="PLD phosphodiesterase" evidence="5">
    <location>
        <begin position="530"/>
        <end position="557"/>
    </location>
</feature>
<evidence type="ECO:0000259" key="5">
    <source>
        <dbReference type="PROSITE" id="PS50035"/>
    </source>
</evidence>
<dbReference type="AlphaFoldDB" id="A0A0N0IAG8"/>
<comment type="catalytic activity">
    <reaction evidence="1">
        <text>a 1,2-diacyl-sn-glycero-3-phosphocholine + H2O = a 1,2-diacyl-sn-glycero-3-phosphate + choline + H(+)</text>
        <dbReference type="Rhea" id="RHEA:14445"/>
        <dbReference type="ChEBI" id="CHEBI:15354"/>
        <dbReference type="ChEBI" id="CHEBI:15377"/>
        <dbReference type="ChEBI" id="CHEBI:15378"/>
        <dbReference type="ChEBI" id="CHEBI:57643"/>
        <dbReference type="ChEBI" id="CHEBI:58608"/>
        <dbReference type="EC" id="3.1.4.4"/>
    </reaction>
</comment>
<comment type="caution">
    <text evidence="6">The sequence shown here is derived from an EMBL/GenBank/DDBJ whole genome shotgun (WGS) entry which is preliminary data.</text>
</comment>
<keyword evidence="3" id="KW-0378">Hydrolase</keyword>
<evidence type="ECO:0000256" key="1">
    <source>
        <dbReference type="ARBA" id="ARBA00000798"/>
    </source>
</evidence>
<dbReference type="EMBL" id="LGAA01000018">
    <property type="protein sequence ID" value="KPD02920.1"/>
    <property type="molecule type" value="Genomic_DNA"/>
</dbReference>
<sequence>MSGGNWSQFPLGVQLPTSATPPTIDIPVSSCMVAHMTPSWIPERTKYPMSLFTYAPLINGQQTFAAVAEAIRKSKKSIDIITWGFQPSMYFERSSDAREGQYPMIGELLEQKANEGVQVRVLVWFDHVGKHFEKSFPGWGKQVISPSQLNDFLVFGAKLDYQTQKQYQFDIAWNRKVHMGLVKNLSVRTRDIAMSIPDSRLKDVTARTNHQFSSQETELSARWAALAAGSTHHQKAVLIDYEEPENAIGFVMGHNMHSEYWDQDVHSIERYKEQSWLGRDGPTAWQDTSNCVYGELLYDLNDNFVTAWKKTDGFFARKNEDVEQLAQRKSRSRCDYIPTPEHIKKLNAHYTFLANNPLVPTGGKICRTQPQHDEYDILKAYDHGVKHARNYIYFENQYFRLSSIATNLRDMVEERNRRFLQAAETDSKLQGIKPPPFYLFVVTNSTEKPSVGSSNEVGGYQTYKMLEQLGRRDLMKEHVYEQSYKPKSGYWGVYIPDENIKSPDDIQPEKIEGLETMICTLVSPDSDRWQQVYVHSKLTLVDDTFLIQGSANINLRSMAFDSEIAVILQDTDDFPIVKPLREKLWGLHKRTGSVSSNLALEFKQWTQIIDKNKLNKSRKLLPVSSLIPFEDKTISLKNAD</sequence>
<dbReference type="SMART" id="SM00155">
    <property type="entry name" value="PLDc"/>
    <property type="match status" value="2"/>
</dbReference>
<evidence type="ECO:0000313" key="7">
    <source>
        <dbReference type="Proteomes" id="UP000053226"/>
    </source>
</evidence>
<evidence type="ECO:0000313" key="6">
    <source>
        <dbReference type="EMBL" id="KPD02920.1"/>
    </source>
</evidence>
<dbReference type="InterPro" id="IPR001736">
    <property type="entry name" value="PLipase_D/transphosphatidylase"/>
</dbReference>
<dbReference type="SUPFAM" id="SSF56024">
    <property type="entry name" value="Phospholipase D/nuclease"/>
    <property type="match status" value="2"/>
</dbReference>
<dbReference type="Pfam" id="PF13091">
    <property type="entry name" value="PLDc_2"/>
    <property type="match status" value="1"/>
</dbReference>
<dbReference type="OrthoDB" id="8828485at2"/>
<dbReference type="PANTHER" id="PTHR18896:SF76">
    <property type="entry name" value="PHOSPHOLIPASE"/>
    <property type="match status" value="1"/>
</dbReference>
<dbReference type="Proteomes" id="UP000053226">
    <property type="component" value="Unassembled WGS sequence"/>
</dbReference>
<evidence type="ECO:0000256" key="3">
    <source>
        <dbReference type="ARBA" id="ARBA00022801"/>
    </source>
</evidence>
<keyword evidence="7" id="KW-1185">Reference proteome</keyword>
<dbReference type="InterPro" id="IPR015679">
    <property type="entry name" value="PLipase_D_fam"/>
</dbReference>
<proteinExistence type="predicted"/>
<evidence type="ECO:0000256" key="2">
    <source>
        <dbReference type="ARBA" id="ARBA00022737"/>
    </source>
</evidence>
<dbReference type="Gene3D" id="3.30.870.10">
    <property type="entry name" value="Endonuclease Chain A"/>
    <property type="match status" value="2"/>
</dbReference>